<organism evidence="2 3">
    <name type="scientific">Acinetobacter lanii</name>
    <dbReference type="NCBI Taxonomy" id="2715163"/>
    <lineage>
        <taxon>Bacteria</taxon>
        <taxon>Pseudomonadati</taxon>
        <taxon>Pseudomonadota</taxon>
        <taxon>Gammaproteobacteria</taxon>
        <taxon>Moraxellales</taxon>
        <taxon>Moraxellaceae</taxon>
        <taxon>Acinetobacter</taxon>
    </lineage>
</organism>
<keyword evidence="3" id="KW-1185">Reference proteome</keyword>
<dbReference type="Proteomes" id="UP000501939">
    <property type="component" value="Chromosome"/>
</dbReference>
<feature type="domain" description="SnoaL-like" evidence="1">
    <location>
        <begin position="19"/>
        <end position="137"/>
    </location>
</feature>
<evidence type="ECO:0000259" key="1">
    <source>
        <dbReference type="Pfam" id="PF13474"/>
    </source>
</evidence>
<dbReference type="Gene3D" id="3.10.450.50">
    <property type="match status" value="1"/>
</dbReference>
<dbReference type="InterPro" id="IPR032710">
    <property type="entry name" value="NTF2-like_dom_sf"/>
</dbReference>
<dbReference type="EMBL" id="CP049916">
    <property type="protein sequence ID" value="QIO08090.1"/>
    <property type="molecule type" value="Genomic_DNA"/>
</dbReference>
<dbReference type="RefSeq" id="WP_166322501.1">
    <property type="nucleotide sequence ID" value="NZ_CP049916.1"/>
</dbReference>
<protein>
    <submittedName>
        <fullName evidence="2">Nuclear transport factor 2 family protein</fullName>
    </submittedName>
</protein>
<dbReference type="AlphaFoldDB" id="A0A6G8S1X3"/>
<evidence type="ECO:0000313" key="2">
    <source>
        <dbReference type="EMBL" id="QIO08090.1"/>
    </source>
</evidence>
<gene>
    <name evidence="2" type="ORF">G8D99_02980</name>
</gene>
<proteinExistence type="predicted"/>
<accession>A0A6G8S1X3</accession>
<dbReference type="KEGG" id="alj:G8D99_02980"/>
<dbReference type="InterPro" id="IPR037401">
    <property type="entry name" value="SnoaL-like"/>
</dbReference>
<sequence length="157" mass="17623">MSLAAVQIDGDPIIAQEVLAQIKLWDQAVIGCDADALLSQCAQNVSMFDVSSHINGLNEYRAEWGKFSPYFMDGMQISRRDVKLITSESLAVLHCQSKVEHSALKGKLQMPWCRTTLCLEKNQGQWRVVHQHISMPVDMMTGKAIVLKDKPKLRLVV</sequence>
<name>A0A6G8S1X3_9GAMM</name>
<dbReference type="Pfam" id="PF13474">
    <property type="entry name" value="SnoaL_3"/>
    <property type="match status" value="1"/>
</dbReference>
<dbReference type="SUPFAM" id="SSF54427">
    <property type="entry name" value="NTF2-like"/>
    <property type="match status" value="1"/>
</dbReference>
<reference evidence="2 3" key="1">
    <citation type="submission" date="2020-03" db="EMBL/GenBank/DDBJ databases">
        <authorList>
            <person name="Zhu W."/>
        </authorList>
    </citation>
    <scope>NUCLEOTIDE SEQUENCE [LARGE SCALE GENOMIC DNA]</scope>
    <source>
        <strain evidence="2 3">185</strain>
    </source>
</reference>
<evidence type="ECO:0000313" key="3">
    <source>
        <dbReference type="Proteomes" id="UP000501939"/>
    </source>
</evidence>